<organism evidence="4 5">
    <name type="scientific">Mesoflavibacter profundi</name>
    <dbReference type="NCBI Taxonomy" id="2708110"/>
    <lineage>
        <taxon>Bacteria</taxon>
        <taxon>Pseudomonadati</taxon>
        <taxon>Bacteroidota</taxon>
        <taxon>Flavobacteriia</taxon>
        <taxon>Flavobacteriales</taxon>
        <taxon>Flavobacteriaceae</taxon>
        <taxon>Mesoflavibacter</taxon>
    </lineage>
</organism>
<evidence type="ECO:0000259" key="2">
    <source>
        <dbReference type="Pfam" id="PF11738"/>
    </source>
</evidence>
<evidence type="ECO:0000313" key="5">
    <source>
        <dbReference type="Proteomes" id="UP001149142"/>
    </source>
</evidence>
<name>A0ABT4S1Z8_9FLAO</name>
<evidence type="ECO:0000259" key="3">
    <source>
        <dbReference type="Pfam" id="PF13739"/>
    </source>
</evidence>
<protein>
    <submittedName>
        <fullName evidence="4">RsiV family protein</fullName>
    </submittedName>
</protein>
<dbReference type="RefSeq" id="WP_158256267.1">
    <property type="nucleotide sequence ID" value="NZ_CAXQEU010000122.1"/>
</dbReference>
<accession>A0ABT4S1Z8</accession>
<evidence type="ECO:0000313" key="4">
    <source>
        <dbReference type="EMBL" id="MDA0178098.1"/>
    </source>
</evidence>
<feature type="chain" id="PRO_5046980197" evidence="1">
    <location>
        <begin position="22"/>
        <end position="242"/>
    </location>
</feature>
<reference evidence="4" key="1">
    <citation type="submission" date="2022-11" db="EMBL/GenBank/DDBJ databases">
        <title>Refractory cell wall polysaccharides provide important carbon source for microbial heterotrophs in the hadal ocean.</title>
        <authorList>
            <person name="Zhu X."/>
        </authorList>
    </citation>
    <scope>NUCLEOTIDE SEQUENCE</scope>
    <source>
        <strain evidence="4">MTRN7</strain>
    </source>
</reference>
<feature type="signal peptide" evidence="1">
    <location>
        <begin position="1"/>
        <end position="21"/>
    </location>
</feature>
<dbReference type="Pfam" id="PF11738">
    <property type="entry name" value="DUF3298"/>
    <property type="match status" value="1"/>
</dbReference>
<dbReference type="EMBL" id="JAPFGC010000002">
    <property type="protein sequence ID" value="MDA0178098.1"/>
    <property type="molecule type" value="Genomic_DNA"/>
</dbReference>
<dbReference type="Gene3D" id="3.30.565.40">
    <property type="entry name" value="Fervidobacterium nodosum Rt17-B1 like"/>
    <property type="match status" value="1"/>
</dbReference>
<comment type="caution">
    <text evidence="4">The sequence shown here is derived from an EMBL/GenBank/DDBJ whole genome shotgun (WGS) entry which is preliminary data.</text>
</comment>
<feature type="domain" description="Deacetylase PdaC" evidence="3">
    <location>
        <begin position="36"/>
        <end position="132"/>
    </location>
</feature>
<keyword evidence="1" id="KW-0732">Signal</keyword>
<evidence type="ECO:0000256" key="1">
    <source>
        <dbReference type="SAM" id="SignalP"/>
    </source>
</evidence>
<dbReference type="Pfam" id="PF13739">
    <property type="entry name" value="PdaC"/>
    <property type="match status" value="1"/>
</dbReference>
<sequence>MKLKSPFLLIILVFLSSVSCKKETNISFSEINIFSEKETLVEVVIPKANGDSNIASTINNTLTKFACDILNIDSAKEKKLTIEESIIAFNNAYKDFNALILKEFEGDFPNWEAFVDGEISYKNESIVSIAMTGSVITNAANNNLVFKFFNFDLATGKSLKTKDLINDIDQFTALVKKYYDKELMTVHTSLQAKNLDFKLPETIGFNDDGVIIIYNDFEFGALSKDAVEFTIPYTVANPFLKY</sequence>
<dbReference type="Proteomes" id="UP001149142">
    <property type="component" value="Unassembled WGS sequence"/>
</dbReference>
<dbReference type="InterPro" id="IPR025303">
    <property type="entry name" value="PdaC"/>
</dbReference>
<dbReference type="InterPro" id="IPR037126">
    <property type="entry name" value="PdaC/RsiV-like_sf"/>
</dbReference>
<gene>
    <name evidence="4" type="ORF">OOZ35_11395</name>
</gene>
<keyword evidence="5" id="KW-1185">Reference proteome</keyword>
<proteinExistence type="predicted"/>
<dbReference type="PROSITE" id="PS51257">
    <property type="entry name" value="PROKAR_LIPOPROTEIN"/>
    <property type="match status" value="1"/>
</dbReference>
<dbReference type="Gene3D" id="3.90.640.20">
    <property type="entry name" value="Heat-shock cognate protein, ATPase"/>
    <property type="match status" value="1"/>
</dbReference>
<dbReference type="InterPro" id="IPR021729">
    <property type="entry name" value="DUF3298"/>
</dbReference>
<feature type="domain" description="DUF3298" evidence="2">
    <location>
        <begin position="166"/>
        <end position="233"/>
    </location>
</feature>